<feature type="compositionally biased region" description="Acidic residues" evidence="1">
    <location>
        <begin position="57"/>
        <end position="66"/>
    </location>
</feature>
<sequence>MHRQSSRVSSVVMPSQVRPDVDGVLGLRSRLEYVKNRNDDRRDVVGDEASSSCDAQEQADEMDDADDSRRAEFL</sequence>
<proteinExistence type="predicted"/>
<evidence type="ECO:0000313" key="2">
    <source>
        <dbReference type="EMBL" id="GAB0133331.1"/>
    </source>
</evidence>
<gene>
    <name evidence="2" type="primary">g1743</name>
    <name evidence="2" type="ORF">EsDP_00001743</name>
</gene>
<keyword evidence="3" id="KW-1185">Reference proteome</keyword>
<feature type="region of interest" description="Disordered" evidence="1">
    <location>
        <begin position="38"/>
        <end position="74"/>
    </location>
</feature>
<dbReference type="Proteomes" id="UP001562357">
    <property type="component" value="Unassembled WGS sequence"/>
</dbReference>
<organism evidence="2 3">
    <name type="scientific">Epichloe bromicola</name>
    <dbReference type="NCBI Taxonomy" id="79588"/>
    <lineage>
        <taxon>Eukaryota</taxon>
        <taxon>Fungi</taxon>
        <taxon>Dikarya</taxon>
        <taxon>Ascomycota</taxon>
        <taxon>Pezizomycotina</taxon>
        <taxon>Sordariomycetes</taxon>
        <taxon>Hypocreomycetidae</taxon>
        <taxon>Hypocreales</taxon>
        <taxon>Clavicipitaceae</taxon>
        <taxon>Epichloe</taxon>
    </lineage>
</organism>
<reference evidence="3" key="1">
    <citation type="submission" date="2024-06" db="EMBL/GenBank/DDBJ databases">
        <title>Draft Genome Sequences of Epichloe bromicola Strains Isolated from Elymus ciliaris.</title>
        <authorList>
            <consortium name="Epichloe bromicola genome sequencing consortium"/>
            <person name="Miura A."/>
            <person name="Imano S."/>
            <person name="Ashida A."/>
            <person name="Sato I."/>
            <person name="Chiba S."/>
            <person name="Tanaka A."/>
            <person name="Camagna M."/>
            <person name="Takemoto D."/>
        </authorList>
    </citation>
    <scope>NUCLEOTIDE SEQUENCE [LARGE SCALE GENOMIC DNA]</scope>
    <source>
        <strain evidence="3">DP</strain>
    </source>
</reference>
<accession>A0ABQ0CIS4</accession>
<protein>
    <submittedName>
        <fullName evidence="2">Uncharacterized protein</fullName>
    </submittedName>
</protein>
<evidence type="ECO:0000313" key="3">
    <source>
        <dbReference type="Proteomes" id="UP001562357"/>
    </source>
</evidence>
<feature type="compositionally biased region" description="Polar residues" evidence="1">
    <location>
        <begin position="1"/>
        <end position="13"/>
    </location>
</feature>
<feature type="region of interest" description="Disordered" evidence="1">
    <location>
        <begin position="1"/>
        <end position="20"/>
    </location>
</feature>
<evidence type="ECO:0000256" key="1">
    <source>
        <dbReference type="SAM" id="MobiDB-lite"/>
    </source>
</evidence>
<comment type="caution">
    <text evidence="2">The sequence shown here is derived from an EMBL/GenBank/DDBJ whole genome shotgun (WGS) entry which is preliminary data.</text>
</comment>
<dbReference type="EMBL" id="BAAFGZ010000041">
    <property type="protein sequence ID" value="GAB0133331.1"/>
    <property type="molecule type" value="Genomic_DNA"/>
</dbReference>
<name>A0ABQ0CIS4_9HYPO</name>